<dbReference type="AlphaFoldDB" id="A0A2X1SLY0"/>
<sequence length="87" mass="9860">MPRQQRLKRLAVFSFHFLLSRHRRVALGDKIVFAQDLQRLFAQLRPVTIGKRTAGTANAFSIIERRMRAEKVNSGSSKQASSSSQTC</sequence>
<evidence type="ECO:0000313" key="1">
    <source>
        <dbReference type="EMBL" id="SPX54661.1"/>
    </source>
</evidence>
<proteinExistence type="predicted"/>
<name>A0A2X1SLY0_KLEPN</name>
<evidence type="ECO:0000313" key="2">
    <source>
        <dbReference type="Proteomes" id="UP000251123"/>
    </source>
</evidence>
<accession>A0A2X1SLY0</accession>
<protein>
    <submittedName>
        <fullName evidence="1">Uncharacterized protein</fullName>
    </submittedName>
</protein>
<dbReference type="Proteomes" id="UP000251123">
    <property type="component" value="Unassembled WGS sequence"/>
</dbReference>
<gene>
    <name evidence="1" type="ORF">NCTC9601_01813</name>
</gene>
<reference evidence="1 2" key="1">
    <citation type="submission" date="2018-06" db="EMBL/GenBank/DDBJ databases">
        <authorList>
            <consortium name="Pathogen Informatics"/>
            <person name="Doyle S."/>
        </authorList>
    </citation>
    <scope>NUCLEOTIDE SEQUENCE [LARGE SCALE GENOMIC DNA]</scope>
    <source>
        <strain evidence="1 2">NCTC9601</strain>
    </source>
</reference>
<dbReference type="EMBL" id="UASN01000017">
    <property type="protein sequence ID" value="SPX54661.1"/>
    <property type="molecule type" value="Genomic_DNA"/>
</dbReference>
<organism evidence="1 2">
    <name type="scientific">Klebsiella pneumoniae</name>
    <dbReference type="NCBI Taxonomy" id="573"/>
    <lineage>
        <taxon>Bacteria</taxon>
        <taxon>Pseudomonadati</taxon>
        <taxon>Pseudomonadota</taxon>
        <taxon>Gammaproteobacteria</taxon>
        <taxon>Enterobacterales</taxon>
        <taxon>Enterobacteriaceae</taxon>
        <taxon>Klebsiella/Raoultella group</taxon>
        <taxon>Klebsiella</taxon>
        <taxon>Klebsiella pneumoniae complex</taxon>
    </lineage>
</organism>